<sequence length="149" mass="17401">MPLQGCNGCNIQELHFGWLDGWKQDEMWIMEKMMQWLNRKSLEQFKSYNFYDSSIPAFSVMARGWTLAAKRNNEADRKPPSRPPVMVYPTATTTYLVRNPFQKYALESNFDFTSRIPVIMLCRMIAGVWFMISFFGVHGVNEEHDTVGE</sequence>
<reference evidence="2 3" key="1">
    <citation type="journal article" date="2018" name="Front. Microbiol.">
        <title>Genome-Wide Analysis of Corynespora cassiicola Leaf Fall Disease Putative Effectors.</title>
        <authorList>
            <person name="Lopez D."/>
            <person name="Ribeiro S."/>
            <person name="Label P."/>
            <person name="Fumanal B."/>
            <person name="Venisse J.S."/>
            <person name="Kohler A."/>
            <person name="de Oliveira R.R."/>
            <person name="Labutti K."/>
            <person name="Lipzen A."/>
            <person name="Lail K."/>
            <person name="Bauer D."/>
            <person name="Ohm R.A."/>
            <person name="Barry K.W."/>
            <person name="Spatafora J."/>
            <person name="Grigoriev I.V."/>
            <person name="Martin F.M."/>
            <person name="Pujade-Renaud V."/>
        </authorList>
    </citation>
    <scope>NUCLEOTIDE SEQUENCE [LARGE SCALE GENOMIC DNA]</scope>
    <source>
        <strain evidence="2 3">Philippines</strain>
    </source>
</reference>
<dbReference type="Proteomes" id="UP000240883">
    <property type="component" value="Unassembled WGS sequence"/>
</dbReference>
<feature type="transmembrane region" description="Helical" evidence="1">
    <location>
        <begin position="118"/>
        <end position="140"/>
    </location>
</feature>
<accession>A0A2T2N2Y8</accession>
<gene>
    <name evidence="2" type="ORF">BS50DRAFT_594429</name>
</gene>
<name>A0A2T2N2Y8_CORCC</name>
<evidence type="ECO:0008006" key="4">
    <source>
        <dbReference type="Google" id="ProtNLM"/>
    </source>
</evidence>
<keyword evidence="1" id="KW-0812">Transmembrane</keyword>
<proteinExistence type="predicted"/>
<evidence type="ECO:0000313" key="3">
    <source>
        <dbReference type="Proteomes" id="UP000240883"/>
    </source>
</evidence>
<evidence type="ECO:0000256" key="1">
    <source>
        <dbReference type="SAM" id="Phobius"/>
    </source>
</evidence>
<organism evidence="2 3">
    <name type="scientific">Corynespora cassiicola Philippines</name>
    <dbReference type="NCBI Taxonomy" id="1448308"/>
    <lineage>
        <taxon>Eukaryota</taxon>
        <taxon>Fungi</taxon>
        <taxon>Dikarya</taxon>
        <taxon>Ascomycota</taxon>
        <taxon>Pezizomycotina</taxon>
        <taxon>Dothideomycetes</taxon>
        <taxon>Pleosporomycetidae</taxon>
        <taxon>Pleosporales</taxon>
        <taxon>Corynesporascaceae</taxon>
        <taxon>Corynespora</taxon>
    </lineage>
</organism>
<dbReference type="AlphaFoldDB" id="A0A2T2N2Y8"/>
<keyword evidence="1" id="KW-1133">Transmembrane helix</keyword>
<keyword evidence="1" id="KW-0472">Membrane</keyword>
<keyword evidence="3" id="KW-1185">Reference proteome</keyword>
<evidence type="ECO:0000313" key="2">
    <source>
        <dbReference type="EMBL" id="PSN59791.1"/>
    </source>
</evidence>
<protein>
    <recommendedName>
        <fullName evidence="4">Transmembrane protein</fullName>
    </recommendedName>
</protein>
<dbReference type="EMBL" id="KZ678153">
    <property type="protein sequence ID" value="PSN59791.1"/>
    <property type="molecule type" value="Genomic_DNA"/>
</dbReference>